<sequence length="316" mass="35879">MNENSLETEANHSSSDDDVRNKTRSEEDRITKKVRFNEGTGGVDTDMLIESQSNPVISWKDKLLGGKPALSDVEEQTSDDEEFEFLEGDIHRFVVNSVPAIDFSERIQQILYKEMELTVVLKLLGRNIGYGALSNRISTLWNPSKPFNLMDIENGYYLAKFYSAEDYSKVLSQGPWMIYGQYLTVQPWTKEFNPSQPYPSTVLAWIRLLGLPGFLYKKKILEEIGGTIGKVVRLDFNTDSRIRGQFARMAVYINLDKPLTGQVLVNGIKQRVEYEALPTICFNCGKYGHTKEICPSAQTKIAPENVQAKENPTEVR</sequence>
<evidence type="ECO:0000313" key="5">
    <source>
        <dbReference type="Proteomes" id="UP000325315"/>
    </source>
</evidence>
<reference evidence="4" key="1">
    <citation type="submission" date="2019-08" db="EMBL/GenBank/DDBJ databases">
        <authorList>
            <person name="Liu F."/>
        </authorList>
    </citation>
    <scope>NUCLEOTIDE SEQUENCE [LARGE SCALE GENOMIC DNA]</scope>
    <source>
        <strain evidence="4">PA1801</strain>
        <tissue evidence="4">Leaf</tissue>
    </source>
</reference>
<dbReference type="GO" id="GO:0008270">
    <property type="term" value="F:zinc ion binding"/>
    <property type="evidence" value="ECO:0007669"/>
    <property type="project" value="UniProtKB-KW"/>
</dbReference>
<dbReference type="PROSITE" id="PS50158">
    <property type="entry name" value="ZF_CCHC"/>
    <property type="match status" value="1"/>
</dbReference>
<dbReference type="PANTHER" id="PTHR31286">
    <property type="entry name" value="GLYCINE-RICH CELL WALL STRUCTURAL PROTEIN 1.8-LIKE"/>
    <property type="match status" value="1"/>
</dbReference>
<dbReference type="InterPro" id="IPR036875">
    <property type="entry name" value="Znf_CCHC_sf"/>
</dbReference>
<dbReference type="AlphaFoldDB" id="A0A5B6VST0"/>
<dbReference type="Pfam" id="PF14111">
    <property type="entry name" value="DUF4283"/>
    <property type="match status" value="1"/>
</dbReference>
<comment type="caution">
    <text evidence="4">The sequence shown here is derived from an EMBL/GenBank/DDBJ whole genome shotgun (WGS) entry which is preliminary data.</text>
</comment>
<dbReference type="EMBL" id="SMMG02000005">
    <property type="protein sequence ID" value="KAA3472094.1"/>
    <property type="molecule type" value="Genomic_DNA"/>
</dbReference>
<keyword evidence="5" id="KW-1185">Reference proteome</keyword>
<evidence type="ECO:0000313" key="4">
    <source>
        <dbReference type="EMBL" id="KAA3472094.1"/>
    </source>
</evidence>
<dbReference type="Proteomes" id="UP000325315">
    <property type="component" value="Unassembled WGS sequence"/>
</dbReference>
<dbReference type="OrthoDB" id="993965at2759"/>
<evidence type="ECO:0000256" key="1">
    <source>
        <dbReference type="PROSITE-ProRule" id="PRU00047"/>
    </source>
</evidence>
<dbReference type="SUPFAM" id="SSF57756">
    <property type="entry name" value="Retrovirus zinc finger-like domains"/>
    <property type="match status" value="1"/>
</dbReference>
<keyword evidence="1" id="KW-0862">Zinc</keyword>
<keyword evidence="4" id="KW-0808">Transferase</keyword>
<organism evidence="4 5">
    <name type="scientific">Gossypium australe</name>
    <dbReference type="NCBI Taxonomy" id="47621"/>
    <lineage>
        <taxon>Eukaryota</taxon>
        <taxon>Viridiplantae</taxon>
        <taxon>Streptophyta</taxon>
        <taxon>Embryophyta</taxon>
        <taxon>Tracheophyta</taxon>
        <taxon>Spermatophyta</taxon>
        <taxon>Magnoliopsida</taxon>
        <taxon>eudicotyledons</taxon>
        <taxon>Gunneridae</taxon>
        <taxon>Pentapetalae</taxon>
        <taxon>rosids</taxon>
        <taxon>malvids</taxon>
        <taxon>Malvales</taxon>
        <taxon>Malvaceae</taxon>
        <taxon>Malvoideae</taxon>
        <taxon>Gossypium</taxon>
    </lineage>
</organism>
<feature type="domain" description="CCHC-type" evidence="3">
    <location>
        <begin position="281"/>
        <end position="296"/>
    </location>
</feature>
<keyword evidence="1" id="KW-0479">Metal-binding</keyword>
<evidence type="ECO:0000256" key="2">
    <source>
        <dbReference type="SAM" id="MobiDB-lite"/>
    </source>
</evidence>
<dbReference type="SMART" id="SM00343">
    <property type="entry name" value="ZnF_C2HC"/>
    <property type="match status" value="1"/>
</dbReference>
<keyword evidence="1" id="KW-0863">Zinc-finger</keyword>
<accession>A0A5B6VST0</accession>
<dbReference type="InterPro" id="IPR040256">
    <property type="entry name" value="At4g02000-like"/>
</dbReference>
<dbReference type="PANTHER" id="PTHR31286:SF173">
    <property type="entry name" value="DUF4283 DOMAIN-CONTAINING PROTEIN"/>
    <property type="match status" value="1"/>
</dbReference>
<gene>
    <name evidence="4" type="ORF">EPI10_022603</name>
</gene>
<keyword evidence="4" id="KW-0418">Kinase</keyword>
<name>A0A5B6VST0_9ROSI</name>
<evidence type="ECO:0000259" key="3">
    <source>
        <dbReference type="PROSITE" id="PS50158"/>
    </source>
</evidence>
<dbReference type="GO" id="GO:0016301">
    <property type="term" value="F:kinase activity"/>
    <property type="evidence" value="ECO:0007669"/>
    <property type="project" value="UniProtKB-KW"/>
</dbReference>
<dbReference type="InterPro" id="IPR025558">
    <property type="entry name" value="DUF4283"/>
</dbReference>
<feature type="compositionally biased region" description="Basic and acidic residues" evidence="2">
    <location>
        <begin position="14"/>
        <end position="31"/>
    </location>
</feature>
<feature type="compositionally biased region" description="Polar residues" evidence="2">
    <location>
        <begin position="1"/>
        <end position="13"/>
    </location>
</feature>
<keyword evidence="4" id="KW-0675">Receptor</keyword>
<proteinExistence type="predicted"/>
<dbReference type="InterPro" id="IPR001878">
    <property type="entry name" value="Znf_CCHC"/>
</dbReference>
<dbReference type="GO" id="GO:0003676">
    <property type="term" value="F:nucleic acid binding"/>
    <property type="evidence" value="ECO:0007669"/>
    <property type="project" value="InterPro"/>
</dbReference>
<protein>
    <submittedName>
        <fullName evidence="4">Leucine-rich repeat receptor-like protein kinase PEPR2</fullName>
    </submittedName>
</protein>
<feature type="region of interest" description="Disordered" evidence="2">
    <location>
        <begin position="1"/>
        <end position="45"/>
    </location>
</feature>